<gene>
    <name evidence="2" type="ORF">RhiirA4_479423</name>
</gene>
<evidence type="ECO:0000313" key="3">
    <source>
        <dbReference type="Proteomes" id="UP000234323"/>
    </source>
</evidence>
<sequence length="167" mass="19518">MTSRRSVSSNKKSQLRYKALKASRKTEIARLKGGYRTQEQTESLQRKLDKAKERNESLFKKNVQYLTSNWKLQDQIEEMEEKVNVLEQEQDNSKDTISELRSSNRNLGQLLLSLKDQVEEMEEKVNALEQEQDNFKNTISELRSSNQNLGRLLLSLKEENLGLKKLL</sequence>
<comment type="caution">
    <text evidence="2">The sequence shown here is derived from an EMBL/GenBank/DDBJ whole genome shotgun (WGS) entry which is preliminary data.</text>
</comment>
<evidence type="ECO:0000256" key="1">
    <source>
        <dbReference type="SAM" id="Coils"/>
    </source>
</evidence>
<feature type="coiled-coil region" evidence="1">
    <location>
        <begin position="41"/>
        <end position="159"/>
    </location>
</feature>
<accession>A0A2I1HGF9</accession>
<dbReference type="VEuPathDB" id="FungiDB:FUN_003391"/>
<reference evidence="2 3" key="1">
    <citation type="submission" date="2015-10" db="EMBL/GenBank/DDBJ databases">
        <title>Genome analyses suggest a sexual origin of heterokaryosis in a supposedly ancient asexual fungus.</title>
        <authorList>
            <person name="Ropars J."/>
            <person name="Sedzielewska K."/>
            <person name="Noel J."/>
            <person name="Charron P."/>
            <person name="Farinelli L."/>
            <person name="Marton T."/>
            <person name="Kruger M."/>
            <person name="Pelin A."/>
            <person name="Brachmann A."/>
            <person name="Corradi N."/>
        </authorList>
    </citation>
    <scope>NUCLEOTIDE SEQUENCE [LARGE SCALE GENOMIC DNA]</scope>
    <source>
        <strain evidence="2 3">A4</strain>
    </source>
</reference>
<keyword evidence="3" id="KW-1185">Reference proteome</keyword>
<dbReference type="EMBL" id="LLXI01002776">
    <property type="protein sequence ID" value="PKY57954.1"/>
    <property type="molecule type" value="Genomic_DNA"/>
</dbReference>
<proteinExistence type="predicted"/>
<dbReference type="AlphaFoldDB" id="A0A2I1HGF9"/>
<dbReference type="Gene3D" id="1.10.287.1490">
    <property type="match status" value="1"/>
</dbReference>
<dbReference type="Proteomes" id="UP000234323">
    <property type="component" value="Unassembled WGS sequence"/>
</dbReference>
<dbReference type="VEuPathDB" id="FungiDB:RhiirA1_405977"/>
<protein>
    <submittedName>
        <fullName evidence="2">Uncharacterized protein</fullName>
    </submittedName>
</protein>
<name>A0A2I1HGF9_9GLOM</name>
<organism evidence="2 3">
    <name type="scientific">Rhizophagus irregularis</name>
    <dbReference type="NCBI Taxonomy" id="588596"/>
    <lineage>
        <taxon>Eukaryota</taxon>
        <taxon>Fungi</taxon>
        <taxon>Fungi incertae sedis</taxon>
        <taxon>Mucoromycota</taxon>
        <taxon>Glomeromycotina</taxon>
        <taxon>Glomeromycetes</taxon>
        <taxon>Glomerales</taxon>
        <taxon>Glomeraceae</taxon>
        <taxon>Rhizophagus</taxon>
    </lineage>
</organism>
<evidence type="ECO:0000313" key="2">
    <source>
        <dbReference type="EMBL" id="PKY57954.1"/>
    </source>
</evidence>
<dbReference type="VEuPathDB" id="FungiDB:RhiirFUN_007798"/>
<keyword evidence="1" id="KW-0175">Coiled coil</keyword>